<dbReference type="AlphaFoldDB" id="A0A419TAR7"/>
<dbReference type="NCBIfam" id="TIGR02833">
    <property type="entry name" value="spore_III_AB"/>
    <property type="match status" value="1"/>
</dbReference>
<keyword evidence="3" id="KW-1185">Reference proteome</keyword>
<evidence type="ECO:0000313" key="3">
    <source>
        <dbReference type="Proteomes" id="UP000284177"/>
    </source>
</evidence>
<comment type="caution">
    <text evidence="2">The sequence shown here is derived from an EMBL/GenBank/DDBJ whole genome shotgun (WGS) entry which is preliminary data.</text>
</comment>
<proteinExistence type="predicted"/>
<evidence type="ECO:0000256" key="1">
    <source>
        <dbReference type="SAM" id="Phobius"/>
    </source>
</evidence>
<organism evidence="2 3">
    <name type="scientific">Thermohalobacter berrensis</name>
    <dbReference type="NCBI Taxonomy" id="99594"/>
    <lineage>
        <taxon>Bacteria</taxon>
        <taxon>Bacillati</taxon>
        <taxon>Bacillota</taxon>
        <taxon>Tissierellia</taxon>
        <taxon>Tissierellales</taxon>
        <taxon>Thermohalobacteraceae</taxon>
        <taxon>Thermohalobacter</taxon>
    </lineage>
</organism>
<keyword evidence="1" id="KW-0812">Transmembrane</keyword>
<evidence type="ECO:0000313" key="2">
    <source>
        <dbReference type="EMBL" id="RKD34576.1"/>
    </source>
</evidence>
<accession>A0A419TAR7</accession>
<dbReference type="InterPro" id="IPR014198">
    <property type="entry name" value="Spore_III_AB"/>
</dbReference>
<reference evidence="2 3" key="1">
    <citation type="submission" date="2016-08" db="EMBL/GenBank/DDBJ databases">
        <title>Novel Firmicutes and Novel Genomes.</title>
        <authorList>
            <person name="Poppleton D.I."/>
            <person name="Gribaldo S."/>
        </authorList>
    </citation>
    <scope>NUCLEOTIDE SEQUENCE [LARGE SCALE GENOMIC DNA]</scope>
    <source>
        <strain evidence="2 3">CTT3</strain>
    </source>
</reference>
<dbReference type="PROSITE" id="PS51257">
    <property type="entry name" value="PROKAR_LIPOPROTEIN"/>
    <property type="match status" value="1"/>
</dbReference>
<keyword evidence="1" id="KW-1133">Transmembrane helix</keyword>
<dbReference type="PIRSF" id="PIRSF021435">
    <property type="entry name" value="SpoIIIAB"/>
    <property type="match status" value="1"/>
</dbReference>
<dbReference type="EMBL" id="MCIB01000001">
    <property type="protein sequence ID" value="RKD34576.1"/>
    <property type="molecule type" value="Genomic_DNA"/>
</dbReference>
<feature type="transmembrane region" description="Helical" evidence="1">
    <location>
        <begin position="6"/>
        <end position="25"/>
    </location>
</feature>
<dbReference type="Pfam" id="PF09548">
    <property type="entry name" value="Spore_III_AB"/>
    <property type="match status" value="1"/>
</dbReference>
<name>A0A419TAR7_9FIRM</name>
<gene>
    <name evidence="2" type="ORF">BET03_01750</name>
</gene>
<keyword evidence="1" id="KW-0472">Membrane</keyword>
<dbReference type="Proteomes" id="UP000284177">
    <property type="component" value="Unassembled WGS sequence"/>
</dbReference>
<dbReference type="OrthoDB" id="1957909at2"/>
<protein>
    <submittedName>
        <fullName evidence="2">Stage III sporulation protein AB</fullName>
    </submittedName>
</protein>
<sequence>MLFILKIIGSLMIVISCSFFGFYLGSRYSKRLNNLIFLQNCIQLLESEVIYSATPLPEALDNVYRKGNKKVSFIFKEIKDHLKSNKVYDIYDSFVYIKDILKNNLHLIDEDIEIILSLGRVLGSSNRDDQQKHFKLVLKQIQTQQKEAEEKKKKNEKLYKNLGVLTGLAIVIILL</sequence>